<keyword evidence="1" id="KW-0378">Hydrolase</keyword>
<dbReference type="InterPro" id="IPR036457">
    <property type="entry name" value="PPM-type-like_dom_sf"/>
</dbReference>
<dbReference type="SUPFAM" id="SSF81606">
    <property type="entry name" value="PP2C-like"/>
    <property type="match status" value="1"/>
</dbReference>
<dbReference type="PROSITE" id="PS51746">
    <property type="entry name" value="PPM_2"/>
    <property type="match status" value="1"/>
</dbReference>
<proteinExistence type="inferred from homology"/>
<keyword evidence="1" id="KW-0479">Metal-binding</keyword>
<reference evidence="3 4" key="1">
    <citation type="submission" date="2019-09" db="EMBL/GenBank/DDBJ databases">
        <title>Draft genome of the ectomycorrhizal ascomycete Sphaerosporella brunnea.</title>
        <authorList>
            <consortium name="DOE Joint Genome Institute"/>
            <person name="Benucci G.M."/>
            <person name="Marozzi G."/>
            <person name="Antonielli L."/>
            <person name="Sanchez S."/>
            <person name="Marco P."/>
            <person name="Wang X."/>
            <person name="Falini L.B."/>
            <person name="Barry K."/>
            <person name="Haridas S."/>
            <person name="Lipzen A."/>
            <person name="Labutti K."/>
            <person name="Grigoriev I.V."/>
            <person name="Murat C."/>
            <person name="Martin F."/>
            <person name="Albertini E."/>
            <person name="Donnini D."/>
            <person name="Bonito G."/>
        </authorList>
    </citation>
    <scope>NUCLEOTIDE SEQUENCE [LARGE SCALE GENOMIC DNA]</scope>
    <source>
        <strain evidence="3 4">Sb_GMNB300</strain>
    </source>
</reference>
<dbReference type="GO" id="GO:0004722">
    <property type="term" value="F:protein serine/threonine phosphatase activity"/>
    <property type="evidence" value="ECO:0007669"/>
    <property type="project" value="UniProtKB-EC"/>
</dbReference>
<evidence type="ECO:0000313" key="3">
    <source>
        <dbReference type="EMBL" id="KAA8896306.1"/>
    </source>
</evidence>
<dbReference type="Gene3D" id="3.60.40.10">
    <property type="entry name" value="PPM-type phosphatase domain"/>
    <property type="match status" value="1"/>
</dbReference>
<dbReference type="InParanoid" id="A0A5J5EMP8"/>
<organism evidence="3 4">
    <name type="scientific">Sphaerosporella brunnea</name>
    <dbReference type="NCBI Taxonomy" id="1250544"/>
    <lineage>
        <taxon>Eukaryota</taxon>
        <taxon>Fungi</taxon>
        <taxon>Dikarya</taxon>
        <taxon>Ascomycota</taxon>
        <taxon>Pezizomycotina</taxon>
        <taxon>Pezizomycetes</taxon>
        <taxon>Pezizales</taxon>
        <taxon>Pyronemataceae</taxon>
        <taxon>Sphaerosporella</taxon>
    </lineage>
</organism>
<dbReference type="Proteomes" id="UP000326924">
    <property type="component" value="Unassembled WGS sequence"/>
</dbReference>
<keyword evidence="1" id="KW-0464">Manganese</keyword>
<dbReference type="EMBL" id="VXIS01000217">
    <property type="protein sequence ID" value="KAA8896306.1"/>
    <property type="molecule type" value="Genomic_DNA"/>
</dbReference>
<comment type="cofactor">
    <cofactor evidence="1">
        <name>Mg(2+)</name>
        <dbReference type="ChEBI" id="CHEBI:18420"/>
    </cofactor>
</comment>
<dbReference type="GO" id="GO:0046872">
    <property type="term" value="F:metal ion binding"/>
    <property type="evidence" value="ECO:0007669"/>
    <property type="project" value="UniProtKB-UniRule"/>
</dbReference>
<comment type="cofactor">
    <cofactor evidence="1">
        <name>Mn(2+)</name>
        <dbReference type="ChEBI" id="CHEBI:29035"/>
    </cofactor>
</comment>
<dbReference type="AlphaFoldDB" id="A0A5J5EMP8"/>
<keyword evidence="1" id="KW-0904">Protein phosphatase</keyword>
<comment type="caution">
    <text evidence="3">The sequence shown here is derived from an EMBL/GenBank/DDBJ whole genome shotgun (WGS) entry which is preliminary data.</text>
</comment>
<dbReference type="InterPro" id="IPR001932">
    <property type="entry name" value="PPM-type_phosphatase-like_dom"/>
</dbReference>
<feature type="domain" description="PPM-type phosphatase" evidence="2">
    <location>
        <begin position="118"/>
        <end position="401"/>
    </location>
</feature>
<gene>
    <name evidence="3" type="ORF">FN846DRAFT_910830</name>
</gene>
<dbReference type="PANTHER" id="PTHR12320:SF1">
    <property type="entry name" value="PROTEIN PHOSPHATASE PTC7 HOMOLOG"/>
    <property type="match status" value="1"/>
</dbReference>
<accession>A0A5J5EMP8</accession>
<dbReference type="SMART" id="SM00331">
    <property type="entry name" value="PP2C_SIG"/>
    <property type="match status" value="1"/>
</dbReference>
<keyword evidence="4" id="KW-1185">Reference proteome</keyword>
<evidence type="ECO:0000256" key="1">
    <source>
        <dbReference type="RuleBase" id="RU366020"/>
    </source>
</evidence>
<dbReference type="EC" id="3.1.3.16" evidence="1"/>
<dbReference type="PANTHER" id="PTHR12320">
    <property type="entry name" value="PROTEIN PHOSPHATASE 2C"/>
    <property type="match status" value="1"/>
</dbReference>
<dbReference type="SMART" id="SM00332">
    <property type="entry name" value="PP2Cc"/>
    <property type="match status" value="1"/>
</dbReference>
<dbReference type="InterPro" id="IPR039123">
    <property type="entry name" value="PPTC7"/>
</dbReference>
<sequence length="410" mass="44319">MMRICSLRLIETRQSSIAFRHLANTASEFLPRRPNPSPNTFLLHQILSGARVFRGALPKCIRSFSVTAHKSRTPIPPPAATTETDEQSYKFHTAASYSPKGLQYNPERDAWYSDGRGGHIVPKKPKLRSDAGQDAFFVAELGDGDAVAVGVADGVGGYSSLGIDSALFSQGLCVGMASAAWKTPVNKLDPRVVMDDAYNRINDEGKIRGGASTACVGVFRRNGRFTAANLGDSGFMILRSGKVLYFSPPQTHSFNCPLQLSAIPKRYHFEVHTDLPRDAAQSSHSLCEGDVVIFATDGVWDNLTNQQILRCASEVMLRVGAWEIGGDSGHGITPSLSLSSDSITQHGVHVAIARSVVTMAKSASINTKVDGPFAKDVQRLFPNEQYRGGKVDDICVVATVVVKNEAAARR</sequence>
<keyword evidence="1" id="KW-0460">Magnesium</keyword>
<dbReference type="FunCoup" id="A0A5J5EMP8">
    <property type="interactions" value="677"/>
</dbReference>
<comment type="catalytic activity">
    <reaction evidence="1">
        <text>O-phospho-L-threonyl-[protein] + H2O = L-threonyl-[protein] + phosphate</text>
        <dbReference type="Rhea" id="RHEA:47004"/>
        <dbReference type="Rhea" id="RHEA-COMP:11060"/>
        <dbReference type="Rhea" id="RHEA-COMP:11605"/>
        <dbReference type="ChEBI" id="CHEBI:15377"/>
        <dbReference type="ChEBI" id="CHEBI:30013"/>
        <dbReference type="ChEBI" id="CHEBI:43474"/>
        <dbReference type="ChEBI" id="CHEBI:61977"/>
        <dbReference type="EC" id="3.1.3.16"/>
    </reaction>
</comment>
<evidence type="ECO:0000313" key="4">
    <source>
        <dbReference type="Proteomes" id="UP000326924"/>
    </source>
</evidence>
<comment type="catalytic activity">
    <reaction evidence="1">
        <text>O-phospho-L-seryl-[protein] + H2O = L-seryl-[protein] + phosphate</text>
        <dbReference type="Rhea" id="RHEA:20629"/>
        <dbReference type="Rhea" id="RHEA-COMP:9863"/>
        <dbReference type="Rhea" id="RHEA-COMP:11604"/>
        <dbReference type="ChEBI" id="CHEBI:15377"/>
        <dbReference type="ChEBI" id="CHEBI:29999"/>
        <dbReference type="ChEBI" id="CHEBI:43474"/>
        <dbReference type="ChEBI" id="CHEBI:83421"/>
        <dbReference type="EC" id="3.1.3.16"/>
    </reaction>
</comment>
<evidence type="ECO:0000259" key="2">
    <source>
        <dbReference type="PROSITE" id="PS51746"/>
    </source>
</evidence>
<dbReference type="OrthoDB" id="60843at2759"/>
<protein>
    <recommendedName>
        <fullName evidence="1">Protein phosphatase</fullName>
        <ecNumber evidence="1">3.1.3.16</ecNumber>
    </recommendedName>
</protein>
<comment type="similarity">
    <text evidence="1">Belongs to the PP2C family.</text>
</comment>
<name>A0A5J5EMP8_9PEZI</name>